<dbReference type="GO" id="GO:0008483">
    <property type="term" value="F:transaminase activity"/>
    <property type="evidence" value="ECO:0007669"/>
    <property type="project" value="UniProtKB-KW"/>
</dbReference>
<accession>A0A8B6XAP5</accession>
<dbReference type="PANTHER" id="PTHR46577">
    <property type="entry name" value="HTH-TYPE TRANSCRIPTIONAL REGULATORY PROTEIN GABR"/>
    <property type="match status" value="1"/>
</dbReference>
<evidence type="ECO:0000256" key="3">
    <source>
        <dbReference type="ARBA" id="ARBA00023015"/>
    </source>
</evidence>
<evidence type="ECO:0000256" key="2">
    <source>
        <dbReference type="ARBA" id="ARBA00022898"/>
    </source>
</evidence>
<dbReference type="Gene3D" id="1.10.10.10">
    <property type="entry name" value="Winged helix-like DNA-binding domain superfamily/Winged helix DNA-binding domain"/>
    <property type="match status" value="1"/>
</dbReference>
<dbReference type="SUPFAM" id="SSF53383">
    <property type="entry name" value="PLP-dependent transferases"/>
    <property type="match status" value="1"/>
</dbReference>
<evidence type="ECO:0000313" key="7">
    <source>
        <dbReference type="Proteomes" id="UP000675920"/>
    </source>
</evidence>
<keyword evidence="5" id="KW-0804">Transcription</keyword>
<dbReference type="Pfam" id="PF00155">
    <property type="entry name" value="Aminotran_1_2"/>
    <property type="match status" value="1"/>
</dbReference>
<evidence type="ECO:0000256" key="4">
    <source>
        <dbReference type="ARBA" id="ARBA00023125"/>
    </source>
</evidence>
<dbReference type="RefSeq" id="WP_051379017.1">
    <property type="nucleotide sequence ID" value="NZ_KI519499.1"/>
</dbReference>
<dbReference type="CDD" id="cd00609">
    <property type="entry name" value="AAT_like"/>
    <property type="match status" value="1"/>
</dbReference>
<sequence length="483" mass="51413">MTDTVARPAPAAVAGLIDRDSRERLSDQLVGRLTEQIEARVLRSGMRLPSIRACADEQGVARATVVEAYDRLVAAGLVESRRGSGFYVSAPGEPAAQASRAGAAPAPVRVDTSWLLRNMLSPSNVRIAAGSGFLPAELLDGESIATALRSVARQPASMLLGQGTAEGYAPLREQLALHLAGQGIGAEPDRILTTAGVTQGLDLAIQTFVAPGDAVLVEDPAWFVLFARLAYAGARIVPVPRLADGPDLAALDRLCVEHKPRLFVMTAVCHNPTGSTLSLARAHELLVLAGRHGLRIIEDDIYGDFASPSGGRAVRLASLDQLRSVIYCGGFSKTLAPNLRVGYVAADADTIAALAERKTLCAIANPELPERVLYKVLTEGRYRKHVERLRGRVDAARETAVRALEKAGLRVPGVPEAGHFIWADAGTETRPLAAEARRDGILLAPGALFNPTQAPSTWLRFNAATSQSSELHRWLARALDRAG</sequence>
<evidence type="ECO:0000256" key="5">
    <source>
        <dbReference type="ARBA" id="ARBA00023163"/>
    </source>
</evidence>
<dbReference type="InterPro" id="IPR004839">
    <property type="entry name" value="Aminotransferase_I/II_large"/>
</dbReference>
<dbReference type="GO" id="GO:0003700">
    <property type="term" value="F:DNA-binding transcription factor activity"/>
    <property type="evidence" value="ECO:0007669"/>
    <property type="project" value="InterPro"/>
</dbReference>
<reference evidence="8" key="2">
    <citation type="submission" date="2025-08" db="UniProtKB">
        <authorList>
            <consortium name="RefSeq"/>
        </authorList>
    </citation>
    <scope>IDENTIFICATION</scope>
</reference>
<feature type="domain" description="HTH gntR-type" evidence="6">
    <location>
        <begin position="23"/>
        <end position="91"/>
    </location>
</feature>
<reference evidence="8" key="1">
    <citation type="journal article" date="2006" name="Chem Rec">
        <title>Exploring the pyridoxal 5'-phosphate-dependent enzymes.</title>
        <authorList>
            <person name="Mozzarelli A."/>
            <person name="Bettati S."/>
        </authorList>
    </citation>
    <scope>NUCLEOTIDE SEQUENCE</scope>
</reference>
<evidence type="ECO:0000313" key="8">
    <source>
        <dbReference type="RefSeq" id="WP_051379017.1"/>
    </source>
</evidence>
<dbReference type="Proteomes" id="UP000675920">
    <property type="component" value="Unplaced"/>
</dbReference>
<dbReference type="AlphaFoldDB" id="A0A8B6XAP5"/>
<proteinExistence type="inferred from homology"/>
<keyword evidence="3" id="KW-0805">Transcription regulation</keyword>
<organism evidence="7 8">
    <name type="scientific">Derxia gummosa DSM 723</name>
    <dbReference type="NCBI Taxonomy" id="1121388"/>
    <lineage>
        <taxon>Bacteria</taxon>
        <taxon>Pseudomonadati</taxon>
        <taxon>Pseudomonadota</taxon>
        <taxon>Betaproteobacteria</taxon>
        <taxon>Burkholderiales</taxon>
        <taxon>Alcaligenaceae</taxon>
        <taxon>Derxia</taxon>
    </lineage>
</organism>
<keyword evidence="7" id="KW-1185">Reference proteome</keyword>
<evidence type="ECO:0000259" key="6">
    <source>
        <dbReference type="PROSITE" id="PS50949"/>
    </source>
</evidence>
<evidence type="ECO:0000256" key="1">
    <source>
        <dbReference type="ARBA" id="ARBA00005384"/>
    </source>
</evidence>
<keyword evidence="2" id="KW-0663">Pyridoxal phosphate</keyword>
<dbReference type="Gene3D" id="3.40.640.10">
    <property type="entry name" value="Type I PLP-dependent aspartate aminotransferase-like (Major domain)"/>
    <property type="match status" value="1"/>
</dbReference>
<name>A0A8B6XAP5_9BURK</name>
<dbReference type="InterPro" id="IPR051446">
    <property type="entry name" value="HTH_trans_reg/aminotransferase"/>
</dbReference>
<comment type="similarity">
    <text evidence="1">In the C-terminal section; belongs to the class-I pyridoxal-phosphate-dependent aminotransferase family.</text>
</comment>
<dbReference type="InterPro" id="IPR015421">
    <property type="entry name" value="PyrdxlP-dep_Trfase_major"/>
</dbReference>
<keyword evidence="8" id="KW-0032">Aminotransferase</keyword>
<dbReference type="PANTHER" id="PTHR46577:SF2">
    <property type="entry name" value="TRANSCRIPTIONAL REGULATORY PROTEIN"/>
    <property type="match status" value="1"/>
</dbReference>
<dbReference type="GO" id="GO:0030170">
    <property type="term" value="F:pyridoxal phosphate binding"/>
    <property type="evidence" value="ECO:0007669"/>
    <property type="project" value="InterPro"/>
</dbReference>
<keyword evidence="8" id="KW-0808">Transferase</keyword>
<dbReference type="PROSITE" id="PS50949">
    <property type="entry name" value="HTH_GNTR"/>
    <property type="match status" value="1"/>
</dbReference>
<dbReference type="CDD" id="cd07377">
    <property type="entry name" value="WHTH_GntR"/>
    <property type="match status" value="1"/>
</dbReference>
<keyword evidence="4" id="KW-0238">DNA-binding</keyword>
<dbReference type="InterPro" id="IPR036390">
    <property type="entry name" value="WH_DNA-bd_sf"/>
</dbReference>
<dbReference type="InterPro" id="IPR036388">
    <property type="entry name" value="WH-like_DNA-bd_sf"/>
</dbReference>
<dbReference type="InterPro" id="IPR015424">
    <property type="entry name" value="PyrdxlP-dep_Trfase"/>
</dbReference>
<dbReference type="OrthoDB" id="9804020at2"/>
<dbReference type="SMART" id="SM00345">
    <property type="entry name" value="HTH_GNTR"/>
    <property type="match status" value="1"/>
</dbReference>
<protein>
    <submittedName>
        <fullName evidence="8">PLP-dependent aminotransferase family protein</fullName>
    </submittedName>
</protein>
<dbReference type="GO" id="GO:0003677">
    <property type="term" value="F:DNA binding"/>
    <property type="evidence" value="ECO:0007669"/>
    <property type="project" value="UniProtKB-KW"/>
</dbReference>
<dbReference type="SUPFAM" id="SSF46785">
    <property type="entry name" value="Winged helix' DNA-binding domain"/>
    <property type="match status" value="1"/>
</dbReference>
<dbReference type="InterPro" id="IPR000524">
    <property type="entry name" value="Tscrpt_reg_HTH_GntR"/>
</dbReference>
<dbReference type="Pfam" id="PF00392">
    <property type="entry name" value="GntR"/>
    <property type="match status" value="1"/>
</dbReference>